<keyword evidence="3" id="KW-1185">Reference proteome</keyword>
<sequence>MSVVKRFVAGATCPRCGEMDTLRMYRDEEKEYRECVECDFEDAMRLDGEPDAAEELETRVNRVPEPIPADAQPLNFVANPGSKRRDH</sequence>
<evidence type="ECO:0000313" key="3">
    <source>
        <dbReference type="Proteomes" id="UP000640333"/>
    </source>
</evidence>
<reference evidence="2" key="1">
    <citation type="submission" date="2020-10" db="EMBL/GenBank/DDBJ databases">
        <title>Bacterium isolated from coastal waters sediment.</title>
        <authorList>
            <person name="Chen R.-J."/>
            <person name="Lu D.-C."/>
            <person name="Zhu K.-L."/>
            <person name="Du Z.-J."/>
        </authorList>
    </citation>
    <scope>NUCLEOTIDE SEQUENCE</scope>
    <source>
        <strain evidence="2">N1Y112</strain>
    </source>
</reference>
<dbReference type="Pfam" id="PF09526">
    <property type="entry name" value="DUF2387"/>
    <property type="match status" value="1"/>
</dbReference>
<name>A0A8J7KB94_9GAMM</name>
<dbReference type="InterPro" id="IPR012658">
    <property type="entry name" value="YheV"/>
</dbReference>
<proteinExistence type="predicted"/>
<dbReference type="RefSeq" id="WP_193954604.1">
    <property type="nucleotide sequence ID" value="NZ_JADEYS010000019.1"/>
</dbReference>
<organism evidence="2 3">
    <name type="scientific">Pontibacterium sinense</name>
    <dbReference type="NCBI Taxonomy" id="2781979"/>
    <lineage>
        <taxon>Bacteria</taxon>
        <taxon>Pseudomonadati</taxon>
        <taxon>Pseudomonadota</taxon>
        <taxon>Gammaproteobacteria</taxon>
        <taxon>Oceanospirillales</taxon>
        <taxon>Oceanospirillaceae</taxon>
        <taxon>Pontibacterium</taxon>
    </lineage>
</organism>
<dbReference type="EMBL" id="JADEYS010000019">
    <property type="protein sequence ID" value="MBE9398911.1"/>
    <property type="molecule type" value="Genomic_DNA"/>
</dbReference>
<evidence type="ECO:0000313" key="2">
    <source>
        <dbReference type="EMBL" id="MBE9398911.1"/>
    </source>
</evidence>
<comment type="caution">
    <text evidence="2">The sequence shown here is derived from an EMBL/GenBank/DDBJ whole genome shotgun (WGS) entry which is preliminary data.</text>
</comment>
<dbReference type="Proteomes" id="UP000640333">
    <property type="component" value="Unassembled WGS sequence"/>
</dbReference>
<gene>
    <name evidence="2" type="ORF">IOQ59_16750</name>
</gene>
<dbReference type="NCBIfam" id="TIGR02443">
    <property type="entry name" value="YheV family putative zinc ribbon protein"/>
    <property type="match status" value="1"/>
</dbReference>
<evidence type="ECO:0000256" key="1">
    <source>
        <dbReference type="SAM" id="MobiDB-lite"/>
    </source>
</evidence>
<protein>
    <submittedName>
        <fullName evidence="2">YheV family putative metal-binding protein</fullName>
    </submittedName>
</protein>
<dbReference type="AlphaFoldDB" id="A0A8J7KB94"/>
<feature type="region of interest" description="Disordered" evidence="1">
    <location>
        <begin position="65"/>
        <end position="87"/>
    </location>
</feature>
<accession>A0A8J7KB94</accession>